<keyword evidence="3" id="KW-0479">Metal-binding</keyword>
<evidence type="ECO:0000259" key="5">
    <source>
        <dbReference type="Pfam" id="PF01814"/>
    </source>
</evidence>
<accession>A0A2U3LDN9</accession>
<dbReference type="InterPro" id="IPR012312">
    <property type="entry name" value="Hemerythrin-like"/>
</dbReference>
<dbReference type="Pfam" id="PF01814">
    <property type="entry name" value="Hemerythrin"/>
    <property type="match status" value="1"/>
</dbReference>
<dbReference type="InterPro" id="IPR016131">
    <property type="entry name" value="Haemerythrin_Fe_BS"/>
</dbReference>
<dbReference type="NCBIfam" id="NF033749">
    <property type="entry name" value="bact_hemeryth"/>
    <property type="match status" value="1"/>
</dbReference>
<keyword evidence="2" id="KW-0813">Transport</keyword>
<dbReference type="NCBIfam" id="TIGR02481">
    <property type="entry name" value="hemeryth_dom"/>
    <property type="match status" value="1"/>
</dbReference>
<evidence type="ECO:0000256" key="3">
    <source>
        <dbReference type="ARBA" id="ARBA00022723"/>
    </source>
</evidence>
<evidence type="ECO:0000256" key="4">
    <source>
        <dbReference type="ARBA" id="ARBA00023004"/>
    </source>
</evidence>
<dbReference type="PANTHER" id="PTHR37164:SF1">
    <property type="entry name" value="BACTERIOHEMERYTHRIN"/>
    <property type="match status" value="1"/>
</dbReference>
<protein>
    <submittedName>
        <fullName evidence="6">Hemerythrin-like, metal-binding protein</fullName>
    </submittedName>
</protein>
<dbReference type="CDD" id="cd12107">
    <property type="entry name" value="Hemerythrin"/>
    <property type="match status" value="1"/>
</dbReference>
<feature type="domain" description="Hemerythrin-like" evidence="5">
    <location>
        <begin position="18"/>
        <end position="129"/>
    </location>
</feature>
<dbReference type="GO" id="GO:0005344">
    <property type="term" value="F:oxygen carrier activity"/>
    <property type="evidence" value="ECO:0007669"/>
    <property type="project" value="UniProtKB-KW"/>
</dbReference>
<dbReference type="SUPFAM" id="SSF47188">
    <property type="entry name" value="Hemerythrin-like"/>
    <property type="match status" value="1"/>
</dbReference>
<dbReference type="Proteomes" id="UP000238701">
    <property type="component" value="Unassembled WGS sequence"/>
</dbReference>
<dbReference type="PROSITE" id="PS00550">
    <property type="entry name" value="HEMERYTHRINS"/>
    <property type="match status" value="1"/>
</dbReference>
<dbReference type="OrthoDB" id="9797092at2"/>
<dbReference type="InterPro" id="IPR012827">
    <property type="entry name" value="Hemerythrin_metal-bd"/>
</dbReference>
<keyword evidence="4" id="KW-0408">Iron</keyword>
<dbReference type="InterPro" id="IPR035938">
    <property type="entry name" value="Hemerythrin-like_sf"/>
</dbReference>
<evidence type="ECO:0000313" key="6">
    <source>
        <dbReference type="EMBL" id="SPF50037.1"/>
    </source>
</evidence>
<dbReference type="AlphaFoldDB" id="A0A2U3LDN9"/>
<dbReference type="InterPro" id="IPR050669">
    <property type="entry name" value="Hemerythrin"/>
</dbReference>
<keyword evidence="2" id="KW-0561">Oxygen transport</keyword>
<dbReference type="GO" id="GO:0046872">
    <property type="term" value="F:metal ion binding"/>
    <property type="evidence" value="ECO:0007669"/>
    <property type="project" value="UniProtKB-KW"/>
</dbReference>
<dbReference type="PANTHER" id="PTHR37164">
    <property type="entry name" value="BACTERIOHEMERYTHRIN"/>
    <property type="match status" value="1"/>
</dbReference>
<proteinExistence type="inferred from homology"/>
<organism evidence="6 7">
    <name type="scientific">Candidatus Sulfotelmatobacter kueseliae</name>
    <dbReference type="NCBI Taxonomy" id="2042962"/>
    <lineage>
        <taxon>Bacteria</taxon>
        <taxon>Pseudomonadati</taxon>
        <taxon>Acidobacteriota</taxon>
        <taxon>Terriglobia</taxon>
        <taxon>Terriglobales</taxon>
        <taxon>Candidatus Korobacteraceae</taxon>
        <taxon>Candidatus Sulfotelmatobacter</taxon>
    </lineage>
</organism>
<name>A0A2U3LDN9_9BACT</name>
<reference evidence="7" key="1">
    <citation type="submission" date="2018-02" db="EMBL/GenBank/DDBJ databases">
        <authorList>
            <person name="Hausmann B."/>
        </authorList>
    </citation>
    <scope>NUCLEOTIDE SEQUENCE [LARGE SCALE GENOMIC DNA]</scope>
    <source>
        <strain evidence="7">Peat soil MAG SbA1</strain>
    </source>
</reference>
<comment type="similarity">
    <text evidence="1">Belongs to the hemerythrin family.</text>
</comment>
<dbReference type="Gene3D" id="1.20.120.50">
    <property type="entry name" value="Hemerythrin-like"/>
    <property type="match status" value="1"/>
</dbReference>
<evidence type="ECO:0000256" key="2">
    <source>
        <dbReference type="ARBA" id="ARBA00022621"/>
    </source>
</evidence>
<evidence type="ECO:0000256" key="1">
    <source>
        <dbReference type="ARBA" id="ARBA00010587"/>
    </source>
</evidence>
<dbReference type="EMBL" id="OMOD01000197">
    <property type="protein sequence ID" value="SPF50037.1"/>
    <property type="molecule type" value="Genomic_DNA"/>
</dbReference>
<gene>
    <name evidence="6" type="ORF">SBA1_980040</name>
</gene>
<evidence type="ECO:0000313" key="7">
    <source>
        <dbReference type="Proteomes" id="UP000238701"/>
    </source>
</evidence>
<sequence>MPVSKATFRWTTAQSVSIEFLDRQHARLFDAINDLHQALRSGRGNSAIDPVLAHLADYSRQHFEAEELLMEKHGFPGLPAHKAEHAMFRRKLAAFLRAHRVGKAGVPVSLIFFMQTWLKEHILTVDRQYSSFLNERGVR</sequence>